<gene>
    <name evidence="2" type="ORF">PXEA_LOCUS24337</name>
</gene>
<protein>
    <submittedName>
        <fullName evidence="2">Uncharacterized protein</fullName>
    </submittedName>
</protein>
<name>A0A448X8K2_9PLAT</name>
<sequence>MPLTLSGETDVLSSEKLNSLIETETQGGRSLGRRRGKSHIVTTGRHRSRPELLIPDNVVATSTTTTLAVSSDPKELEDAVRYNFLSPVARRQPVTSQAVREQQQLLQAIVGHPGQEVKPLQNIQACGIGAQ</sequence>
<dbReference type="Proteomes" id="UP000784294">
    <property type="component" value="Unassembled WGS sequence"/>
</dbReference>
<evidence type="ECO:0000313" key="2">
    <source>
        <dbReference type="EMBL" id="VEL30897.1"/>
    </source>
</evidence>
<keyword evidence="3" id="KW-1185">Reference proteome</keyword>
<feature type="compositionally biased region" description="Basic residues" evidence="1">
    <location>
        <begin position="31"/>
        <end position="47"/>
    </location>
</feature>
<proteinExistence type="predicted"/>
<accession>A0A448X8K2</accession>
<organism evidence="2 3">
    <name type="scientific">Protopolystoma xenopodis</name>
    <dbReference type="NCBI Taxonomy" id="117903"/>
    <lineage>
        <taxon>Eukaryota</taxon>
        <taxon>Metazoa</taxon>
        <taxon>Spiralia</taxon>
        <taxon>Lophotrochozoa</taxon>
        <taxon>Platyhelminthes</taxon>
        <taxon>Monogenea</taxon>
        <taxon>Polyopisthocotylea</taxon>
        <taxon>Polystomatidea</taxon>
        <taxon>Polystomatidae</taxon>
        <taxon>Protopolystoma</taxon>
    </lineage>
</organism>
<comment type="caution">
    <text evidence="2">The sequence shown here is derived from an EMBL/GenBank/DDBJ whole genome shotgun (WGS) entry which is preliminary data.</text>
</comment>
<dbReference type="EMBL" id="CAAALY010116717">
    <property type="protein sequence ID" value="VEL30897.1"/>
    <property type="molecule type" value="Genomic_DNA"/>
</dbReference>
<reference evidence="2" key="1">
    <citation type="submission" date="2018-11" db="EMBL/GenBank/DDBJ databases">
        <authorList>
            <consortium name="Pathogen Informatics"/>
        </authorList>
    </citation>
    <scope>NUCLEOTIDE SEQUENCE</scope>
</reference>
<dbReference type="AlphaFoldDB" id="A0A448X8K2"/>
<feature type="region of interest" description="Disordered" evidence="1">
    <location>
        <begin position="21"/>
        <end position="47"/>
    </location>
</feature>
<evidence type="ECO:0000313" key="3">
    <source>
        <dbReference type="Proteomes" id="UP000784294"/>
    </source>
</evidence>
<evidence type="ECO:0000256" key="1">
    <source>
        <dbReference type="SAM" id="MobiDB-lite"/>
    </source>
</evidence>